<keyword evidence="2" id="KW-1185">Reference proteome</keyword>
<protein>
    <submittedName>
        <fullName evidence="1">Bacteriocin biosynthesis cyclodehydratase domain</fullName>
    </submittedName>
</protein>
<gene>
    <name evidence="1" type="ORF">NCTC11535_00444</name>
</gene>
<comment type="caution">
    <text evidence="1">The sequence shown here is derived from an EMBL/GenBank/DDBJ whole genome shotgun (WGS) entry which is preliminary data.</text>
</comment>
<organism evidence="1 2">
    <name type="scientific">Actinomyces bovis</name>
    <dbReference type="NCBI Taxonomy" id="1658"/>
    <lineage>
        <taxon>Bacteria</taxon>
        <taxon>Bacillati</taxon>
        <taxon>Actinomycetota</taxon>
        <taxon>Actinomycetes</taxon>
        <taxon>Actinomycetales</taxon>
        <taxon>Actinomycetaceae</taxon>
        <taxon>Actinomyces</taxon>
    </lineage>
</organism>
<accession>A0ABY1VLA1</accession>
<dbReference type="InterPro" id="IPR022291">
    <property type="entry name" value="Bacteriocin_synth_cyclodeHase"/>
</dbReference>
<name>A0ABY1VLA1_9ACTO</name>
<evidence type="ECO:0000313" key="2">
    <source>
        <dbReference type="Proteomes" id="UP000250006"/>
    </source>
</evidence>
<dbReference type="NCBIfam" id="TIGR03882">
    <property type="entry name" value="cyclo_dehyd_2"/>
    <property type="match status" value="1"/>
</dbReference>
<evidence type="ECO:0000313" key="1">
    <source>
        <dbReference type="EMBL" id="SPT52790.1"/>
    </source>
</evidence>
<dbReference type="Gene3D" id="3.40.50.720">
    <property type="entry name" value="NAD(P)-binding Rossmann-like Domain"/>
    <property type="match status" value="1"/>
</dbReference>
<proteinExistence type="predicted"/>
<reference evidence="1 2" key="1">
    <citation type="submission" date="2018-06" db="EMBL/GenBank/DDBJ databases">
        <authorList>
            <consortium name="Pathogen Informatics"/>
            <person name="Doyle S."/>
        </authorList>
    </citation>
    <scope>NUCLEOTIDE SEQUENCE [LARGE SCALE GENOMIC DNA]</scope>
    <source>
        <strain evidence="1 2">NCTC11535</strain>
    </source>
</reference>
<dbReference type="SUPFAM" id="SSF69572">
    <property type="entry name" value="Activating enzymes of the ubiquitin-like proteins"/>
    <property type="match status" value="1"/>
</dbReference>
<dbReference type="EMBL" id="UAPQ01000001">
    <property type="protein sequence ID" value="SPT52790.1"/>
    <property type="molecule type" value="Genomic_DNA"/>
</dbReference>
<dbReference type="InterPro" id="IPR035985">
    <property type="entry name" value="Ubiquitin-activating_enz"/>
</dbReference>
<sequence>MPDITVPIAVAPIPEFPQIAPWYECAIERDRLTLRYSDRAVVFQGRAASEFLPTLFDELDGKCTVDEISQVIGPAVRPALDNALSQLAKHGLLVQGPGPGLPENPWRERAATALSEAIANSVNPTDVAQLLSRTHATVIGDGAVASEIARLFIRSGVATVRAVAEDEAVAELDHMDLSTDLQHLVVVAPGGVHAQVLENVNRWSLRSEIPWTQVLPYDGTYAVIGPTFLPTETGCYHCFRLRRRSQLDFLSEQRTVDAAADAGLVHPISTWSGAGQDAAVAGLAVHLILWSILPVAFTVSPLAGRSYTLSWGVSGMSLTEHRLFRVPRCRDCSRVRDLGVPQPWFEVDTVSETSSFLPRHLVDADQKCTCDSACDSADHARKGSFIPVSSLDVKHSEGGA</sequence>
<dbReference type="Proteomes" id="UP000250006">
    <property type="component" value="Unassembled WGS sequence"/>
</dbReference>